<dbReference type="STRING" id="1121883.SAMN02745226_01605"/>
<evidence type="ECO:0000313" key="1">
    <source>
        <dbReference type="EMBL" id="SHN66378.1"/>
    </source>
</evidence>
<dbReference type="Proteomes" id="UP000184207">
    <property type="component" value="Unassembled WGS sequence"/>
</dbReference>
<dbReference type="OrthoDB" id="41746at2"/>
<dbReference type="AlphaFoldDB" id="A0A1M7T6N3"/>
<keyword evidence="2" id="KW-1185">Reference proteome</keyword>
<evidence type="ECO:0000313" key="2">
    <source>
        <dbReference type="Proteomes" id="UP000184207"/>
    </source>
</evidence>
<dbReference type="Gene3D" id="3.90.550.10">
    <property type="entry name" value="Spore Coat Polysaccharide Biosynthesis Protein SpsA, Chain A"/>
    <property type="match status" value="1"/>
</dbReference>
<dbReference type="SUPFAM" id="SSF53448">
    <property type="entry name" value="Nucleotide-diphospho-sugar transferases"/>
    <property type="match status" value="1"/>
</dbReference>
<organism evidence="1 2">
    <name type="scientific">Fervidobacterium gondwanense DSM 13020</name>
    <dbReference type="NCBI Taxonomy" id="1121883"/>
    <lineage>
        <taxon>Bacteria</taxon>
        <taxon>Thermotogati</taxon>
        <taxon>Thermotogota</taxon>
        <taxon>Thermotogae</taxon>
        <taxon>Thermotogales</taxon>
        <taxon>Fervidobacteriaceae</taxon>
        <taxon>Fervidobacterium</taxon>
    </lineage>
</organism>
<name>A0A1M7T6N3_FERGO</name>
<protein>
    <recommendedName>
        <fullName evidence="3">Glycosyl transferase family 8</fullName>
    </recommendedName>
</protein>
<dbReference type="InterPro" id="IPR029044">
    <property type="entry name" value="Nucleotide-diphossugar_trans"/>
</dbReference>
<proteinExistence type="predicted"/>
<evidence type="ECO:0008006" key="3">
    <source>
        <dbReference type="Google" id="ProtNLM"/>
    </source>
</evidence>
<dbReference type="RefSeq" id="WP_011994604.1">
    <property type="nucleotide sequence ID" value="NZ_FRDJ01000010.1"/>
</dbReference>
<reference evidence="2" key="1">
    <citation type="submission" date="2016-12" db="EMBL/GenBank/DDBJ databases">
        <authorList>
            <person name="Varghese N."/>
            <person name="Submissions S."/>
        </authorList>
    </citation>
    <scope>NUCLEOTIDE SEQUENCE [LARGE SCALE GENOMIC DNA]</scope>
    <source>
        <strain evidence="2">DSM 13020</strain>
    </source>
</reference>
<dbReference type="EMBL" id="FRDJ01000010">
    <property type="protein sequence ID" value="SHN66378.1"/>
    <property type="molecule type" value="Genomic_DNA"/>
</dbReference>
<accession>A0A1M7T6N3</accession>
<sequence length="282" mass="32941">MNKKYLLATACNEKYEEFLINHWLRSLKSNCTLESIDIVVIDYGLSENARKILKSEAVLIKIAGKFKGHINNTRFLELNDFLLENENYEQVVLCDSGDIIFQSDISHLFQLEPEKIKAVCEEISPNMEIVANDKNVKNADEIKKFLSDKKLINAGFVIYPRKQFVELVWSMNEIIRDLDAWGTDMVVLNYYAYKKDFYQLHPKYNFIPTTTQKKYKVKNGKFYLVENGKVELIPVVHNAGRHKLFRPILNFGYGESYNIPRPLAIFALRTFYQVLSLFKSKR</sequence>
<gene>
    <name evidence="1" type="ORF">SAMN02745226_01605</name>
</gene>